<keyword evidence="3 7" id="KW-0812">Transmembrane</keyword>
<feature type="transmembrane region" description="Helical" evidence="7">
    <location>
        <begin position="93"/>
        <end position="111"/>
    </location>
</feature>
<evidence type="ECO:0000313" key="8">
    <source>
        <dbReference type="EMBL" id="KAF9324762.1"/>
    </source>
</evidence>
<feature type="transmembrane region" description="Helical" evidence="7">
    <location>
        <begin position="149"/>
        <end position="168"/>
    </location>
</feature>
<name>A0A9P5VHX1_9FUNG</name>
<reference evidence="8" key="1">
    <citation type="journal article" date="2020" name="Fungal Divers.">
        <title>Resolving the Mortierellaceae phylogeny through synthesis of multi-gene phylogenetics and phylogenomics.</title>
        <authorList>
            <person name="Vandepol N."/>
            <person name="Liber J."/>
            <person name="Desiro A."/>
            <person name="Na H."/>
            <person name="Kennedy M."/>
            <person name="Barry K."/>
            <person name="Grigoriev I.V."/>
            <person name="Miller A.N."/>
            <person name="O'Donnell K."/>
            <person name="Stajich J.E."/>
            <person name="Bonito G."/>
        </authorList>
    </citation>
    <scope>NUCLEOTIDE SEQUENCE</scope>
    <source>
        <strain evidence="8">NVP1</strain>
    </source>
</reference>
<evidence type="ECO:0000256" key="4">
    <source>
        <dbReference type="ARBA" id="ARBA00022989"/>
    </source>
</evidence>
<dbReference type="PANTHER" id="PTHR10057">
    <property type="entry name" value="PERIPHERAL-TYPE BENZODIAZEPINE RECEPTOR"/>
    <property type="match status" value="1"/>
</dbReference>
<evidence type="ECO:0000313" key="9">
    <source>
        <dbReference type="Proteomes" id="UP000696485"/>
    </source>
</evidence>
<evidence type="ECO:0008006" key="10">
    <source>
        <dbReference type="Google" id="ProtNLM"/>
    </source>
</evidence>
<evidence type="ECO:0000256" key="2">
    <source>
        <dbReference type="ARBA" id="ARBA00007524"/>
    </source>
</evidence>
<organism evidence="8 9">
    <name type="scientific">Podila minutissima</name>
    <dbReference type="NCBI Taxonomy" id="64525"/>
    <lineage>
        <taxon>Eukaryota</taxon>
        <taxon>Fungi</taxon>
        <taxon>Fungi incertae sedis</taxon>
        <taxon>Mucoromycota</taxon>
        <taxon>Mortierellomycotina</taxon>
        <taxon>Mortierellomycetes</taxon>
        <taxon>Mortierellales</taxon>
        <taxon>Mortierellaceae</taxon>
        <taxon>Podila</taxon>
    </lineage>
</organism>
<feature type="transmembrane region" description="Helical" evidence="7">
    <location>
        <begin position="123"/>
        <end position="143"/>
    </location>
</feature>
<dbReference type="Proteomes" id="UP000696485">
    <property type="component" value="Unassembled WGS sequence"/>
</dbReference>
<dbReference type="AlphaFoldDB" id="A0A9P5VHX1"/>
<feature type="transmembrane region" description="Helical" evidence="7">
    <location>
        <begin position="20"/>
        <end position="41"/>
    </location>
</feature>
<evidence type="ECO:0000256" key="7">
    <source>
        <dbReference type="SAM" id="Phobius"/>
    </source>
</evidence>
<dbReference type="InterPro" id="IPR038330">
    <property type="entry name" value="TspO/MBR-related_sf"/>
</dbReference>
<keyword evidence="9" id="KW-1185">Reference proteome</keyword>
<sequence length="213" mass="23191">MATLSQAGNILTTHLARYPALAVGLPLIGGFLSSLPIRAHVKEQYNSFDKPSWAPPAYIFPPAWTTLYLSIGYASHLVALKTGPSIAPGIRDLARTGLLIYGVNLALNWAWSPLMFWKRQYGAALATAGGLTTTAIAMSYFYFKVDNLAGYLTLPYIGWLCYATALNADVWMKYGQGRAADSARRMSKDAKGAAKDAKRAAKDTVEHVKDKDL</sequence>
<feature type="transmembrane region" description="Helical" evidence="7">
    <location>
        <begin position="53"/>
        <end position="73"/>
    </location>
</feature>
<dbReference type="GO" id="GO:0033013">
    <property type="term" value="P:tetrapyrrole metabolic process"/>
    <property type="evidence" value="ECO:0007669"/>
    <property type="project" value="UniProtKB-ARBA"/>
</dbReference>
<dbReference type="GO" id="GO:0005741">
    <property type="term" value="C:mitochondrial outer membrane"/>
    <property type="evidence" value="ECO:0007669"/>
    <property type="project" value="TreeGrafter"/>
</dbReference>
<comment type="caution">
    <text evidence="8">The sequence shown here is derived from an EMBL/GenBank/DDBJ whole genome shotgun (WGS) entry which is preliminary data.</text>
</comment>
<feature type="region of interest" description="Disordered" evidence="6">
    <location>
        <begin position="184"/>
        <end position="213"/>
    </location>
</feature>
<accession>A0A9P5VHX1</accession>
<keyword evidence="4 7" id="KW-1133">Transmembrane helix</keyword>
<dbReference type="PANTHER" id="PTHR10057:SF0">
    <property type="entry name" value="TRANSLOCATOR PROTEIN"/>
    <property type="match status" value="1"/>
</dbReference>
<gene>
    <name evidence="8" type="ORF">BG006_000256</name>
</gene>
<comment type="similarity">
    <text evidence="2">Belongs to the TspO/BZRP family.</text>
</comment>
<comment type="subcellular location">
    <subcellularLocation>
        <location evidence="1">Membrane</location>
        <topology evidence="1">Multi-pass membrane protein</topology>
    </subcellularLocation>
</comment>
<dbReference type="FunFam" id="1.20.1260.100:FF:000001">
    <property type="entry name" value="translocator protein 2"/>
    <property type="match status" value="1"/>
</dbReference>
<proteinExistence type="inferred from homology"/>
<evidence type="ECO:0000256" key="5">
    <source>
        <dbReference type="ARBA" id="ARBA00023136"/>
    </source>
</evidence>
<dbReference type="InterPro" id="IPR004307">
    <property type="entry name" value="TspO_MBR"/>
</dbReference>
<protein>
    <recommendedName>
        <fullName evidence="10">TspO/MBR-related protein</fullName>
    </recommendedName>
</protein>
<dbReference type="CDD" id="cd15904">
    <property type="entry name" value="TSPO_MBR"/>
    <property type="match status" value="1"/>
</dbReference>
<evidence type="ECO:0000256" key="3">
    <source>
        <dbReference type="ARBA" id="ARBA00022692"/>
    </source>
</evidence>
<keyword evidence="5 7" id="KW-0472">Membrane</keyword>
<dbReference type="Gene3D" id="1.20.1260.100">
    <property type="entry name" value="TspO/MBR protein"/>
    <property type="match status" value="1"/>
</dbReference>
<dbReference type="Pfam" id="PF03073">
    <property type="entry name" value="TspO_MBR"/>
    <property type="match status" value="1"/>
</dbReference>
<dbReference type="EMBL" id="JAAAUY010001032">
    <property type="protein sequence ID" value="KAF9324762.1"/>
    <property type="molecule type" value="Genomic_DNA"/>
</dbReference>
<evidence type="ECO:0000256" key="1">
    <source>
        <dbReference type="ARBA" id="ARBA00004141"/>
    </source>
</evidence>
<evidence type="ECO:0000256" key="6">
    <source>
        <dbReference type="SAM" id="MobiDB-lite"/>
    </source>
</evidence>